<accession>A0A1U7HT36</accession>
<name>A0A1U7HT36_9CYAN</name>
<feature type="domain" description="Putative restriction endonuclease" evidence="1">
    <location>
        <begin position="44"/>
        <end position="90"/>
    </location>
</feature>
<reference evidence="2 3" key="1">
    <citation type="submission" date="2016-11" db="EMBL/GenBank/DDBJ databases">
        <title>Draft Genome Sequences of Nine Cyanobacterial Strains from Diverse Habitats.</title>
        <authorList>
            <person name="Zhu T."/>
            <person name="Hou S."/>
            <person name="Lu X."/>
            <person name="Hess W.R."/>
        </authorList>
    </citation>
    <scope>NUCLEOTIDE SEQUENCE [LARGE SCALE GENOMIC DNA]</scope>
    <source>
        <strain evidence="2 3">NIES-593</strain>
    </source>
</reference>
<dbReference type="PANTHER" id="PTHR34107">
    <property type="entry name" value="SLL0198 PROTEIN-RELATED"/>
    <property type="match status" value="1"/>
</dbReference>
<gene>
    <name evidence="2" type="ORF">NIES593_01375</name>
</gene>
<dbReference type="PANTHER" id="PTHR34107:SF2">
    <property type="entry name" value="SLL0888 PROTEIN"/>
    <property type="match status" value="1"/>
</dbReference>
<sequence>MVVKSKRLTFEQYLTYDDGTDKRYELEDGLLLEKPPATGKHELQSPPPLVVEVVSPESVERDYQRKAIEYQTIGISEYWIVDPFENKVSVL</sequence>
<organism evidence="2 3">
    <name type="scientific">Hydrococcus rivularis NIES-593</name>
    <dbReference type="NCBI Taxonomy" id="1921803"/>
    <lineage>
        <taxon>Bacteria</taxon>
        <taxon>Bacillati</taxon>
        <taxon>Cyanobacteriota</taxon>
        <taxon>Cyanophyceae</taxon>
        <taxon>Pleurocapsales</taxon>
        <taxon>Hydrococcaceae</taxon>
        <taxon>Hydrococcus</taxon>
    </lineage>
</organism>
<evidence type="ECO:0000313" key="3">
    <source>
        <dbReference type="Proteomes" id="UP000186868"/>
    </source>
</evidence>
<dbReference type="SUPFAM" id="SSF52980">
    <property type="entry name" value="Restriction endonuclease-like"/>
    <property type="match status" value="1"/>
</dbReference>
<comment type="caution">
    <text evidence="2">The sequence shown here is derived from an EMBL/GenBank/DDBJ whole genome shotgun (WGS) entry which is preliminary data.</text>
</comment>
<keyword evidence="3" id="KW-1185">Reference proteome</keyword>
<dbReference type="RefSeq" id="WP_073597863.1">
    <property type="nucleotide sequence ID" value="NZ_MRCB01000001.1"/>
</dbReference>
<dbReference type="InterPro" id="IPR008538">
    <property type="entry name" value="Uma2"/>
</dbReference>
<dbReference type="Gene3D" id="3.90.1570.10">
    <property type="entry name" value="tt1808, chain A"/>
    <property type="match status" value="2"/>
</dbReference>
<dbReference type="STRING" id="1921803.NIES593_01375"/>
<evidence type="ECO:0000313" key="2">
    <source>
        <dbReference type="EMBL" id="OKH26729.1"/>
    </source>
</evidence>
<dbReference type="AlphaFoldDB" id="A0A1U7HT36"/>
<dbReference type="InterPro" id="IPR012296">
    <property type="entry name" value="Nuclease_put_TT1808"/>
</dbReference>
<protein>
    <recommendedName>
        <fullName evidence="1">Putative restriction endonuclease domain-containing protein</fullName>
    </recommendedName>
</protein>
<proteinExistence type="predicted"/>
<evidence type="ECO:0000259" key="1">
    <source>
        <dbReference type="Pfam" id="PF05685"/>
    </source>
</evidence>
<dbReference type="EMBL" id="MRCB01000001">
    <property type="protein sequence ID" value="OKH26729.1"/>
    <property type="molecule type" value="Genomic_DNA"/>
</dbReference>
<dbReference type="Proteomes" id="UP000186868">
    <property type="component" value="Unassembled WGS sequence"/>
</dbReference>
<dbReference type="InterPro" id="IPR011335">
    <property type="entry name" value="Restrct_endonuc-II-like"/>
</dbReference>
<dbReference type="Pfam" id="PF05685">
    <property type="entry name" value="Uma2"/>
    <property type="match status" value="1"/>
</dbReference>